<dbReference type="SUPFAM" id="SSF56399">
    <property type="entry name" value="ADP-ribosylation"/>
    <property type="match status" value="1"/>
</dbReference>
<name>A0ABR6XQP9_9BURK</name>
<dbReference type="Proteomes" id="UP000643610">
    <property type="component" value="Unassembled WGS sequence"/>
</dbReference>
<evidence type="ECO:0000313" key="1">
    <source>
        <dbReference type="EMBL" id="MBC3831821.1"/>
    </source>
</evidence>
<reference evidence="1 2" key="1">
    <citation type="submission" date="2020-08" db="EMBL/GenBank/DDBJ databases">
        <title>Novel species isolated from subtropical streams in China.</title>
        <authorList>
            <person name="Lu H."/>
        </authorList>
    </citation>
    <scope>NUCLEOTIDE SEQUENCE [LARGE SCALE GENOMIC DNA]</scope>
    <source>
        <strain evidence="1 2">KCTC 52442</strain>
    </source>
</reference>
<accession>A0ABR6XQP9</accession>
<gene>
    <name evidence="1" type="ORF">H8K33_09900</name>
</gene>
<organism evidence="1 2">
    <name type="scientific">Undibacterium amnicola</name>
    <dbReference type="NCBI Taxonomy" id="1834038"/>
    <lineage>
        <taxon>Bacteria</taxon>
        <taxon>Pseudomonadati</taxon>
        <taxon>Pseudomonadota</taxon>
        <taxon>Betaproteobacteria</taxon>
        <taxon>Burkholderiales</taxon>
        <taxon>Oxalobacteraceae</taxon>
        <taxon>Undibacterium</taxon>
    </lineage>
</organism>
<evidence type="ECO:0000313" key="2">
    <source>
        <dbReference type="Proteomes" id="UP000643610"/>
    </source>
</evidence>
<sequence>MLPSFLLCFHGTDVKTAEAIFAGKAHLKPSENDYDWLGHGIYFWEYSPQRAYQFAQEKFKWQKKKDKVAVVGAIIDPGLCFNLLDASSLGFLEYGYEALLEDRGSIDLLPKNGDGKELWKRQLDCAVINMVHQIRTETQSEDWVKKNPRKPSLASYDTVRGAFWEGGPIYNGARIEKKNHVQICVRNLDAIKGYFRPIED</sequence>
<comment type="caution">
    <text evidence="1">The sequence shown here is derived from an EMBL/GenBank/DDBJ whole genome shotgun (WGS) entry which is preliminary data.</text>
</comment>
<evidence type="ECO:0008006" key="3">
    <source>
        <dbReference type="Google" id="ProtNLM"/>
    </source>
</evidence>
<dbReference type="EMBL" id="JACOFU010000003">
    <property type="protein sequence ID" value="MBC3831821.1"/>
    <property type="molecule type" value="Genomic_DNA"/>
</dbReference>
<keyword evidence="2" id="KW-1185">Reference proteome</keyword>
<proteinExistence type="predicted"/>
<protein>
    <recommendedName>
        <fullName evidence="3">DUF3990 domain-containing protein</fullName>
    </recommendedName>
</protein>